<keyword evidence="2 4" id="KW-0547">Nucleotide-binding</keyword>
<dbReference type="PANTHER" id="PTHR23407:SF1">
    <property type="entry name" value="5-FORMYLTETRAHYDROFOLATE CYCLO-LIGASE"/>
    <property type="match status" value="1"/>
</dbReference>
<proteinExistence type="inferred from homology"/>
<evidence type="ECO:0000256" key="3">
    <source>
        <dbReference type="ARBA" id="ARBA00022840"/>
    </source>
</evidence>
<dbReference type="EC" id="6.3.3.2" evidence="4"/>
<evidence type="ECO:0000256" key="4">
    <source>
        <dbReference type="RuleBase" id="RU361279"/>
    </source>
</evidence>
<name>A0ABV7F109_9BURK</name>
<reference evidence="6" key="1">
    <citation type="journal article" date="2019" name="Int. J. Syst. Evol. Microbiol.">
        <title>The Global Catalogue of Microorganisms (GCM) 10K type strain sequencing project: providing services to taxonomists for standard genome sequencing and annotation.</title>
        <authorList>
            <consortium name="The Broad Institute Genomics Platform"/>
            <consortium name="The Broad Institute Genome Sequencing Center for Infectious Disease"/>
            <person name="Wu L."/>
            <person name="Ma J."/>
        </authorList>
    </citation>
    <scope>NUCLEOTIDE SEQUENCE [LARGE SCALE GENOMIC DNA]</scope>
    <source>
        <strain evidence="6">KCTC 42986</strain>
    </source>
</reference>
<evidence type="ECO:0000313" key="5">
    <source>
        <dbReference type="EMBL" id="MFC3107833.1"/>
    </source>
</evidence>
<keyword evidence="3 4" id="KW-0067">ATP-binding</keyword>
<keyword evidence="4" id="KW-0460">Magnesium</keyword>
<comment type="cofactor">
    <cofactor evidence="4">
        <name>Mg(2+)</name>
        <dbReference type="ChEBI" id="CHEBI:18420"/>
    </cofactor>
</comment>
<protein>
    <recommendedName>
        <fullName evidence="4">5-formyltetrahydrofolate cyclo-ligase</fullName>
        <ecNumber evidence="4">6.3.3.2</ecNumber>
    </recommendedName>
</protein>
<dbReference type="InterPro" id="IPR002698">
    <property type="entry name" value="FTHF_cligase"/>
</dbReference>
<evidence type="ECO:0000313" key="6">
    <source>
        <dbReference type="Proteomes" id="UP001595530"/>
    </source>
</evidence>
<dbReference type="SUPFAM" id="SSF100950">
    <property type="entry name" value="NagB/RpiA/CoA transferase-like"/>
    <property type="match status" value="1"/>
</dbReference>
<dbReference type="InterPro" id="IPR037171">
    <property type="entry name" value="NagB/RpiA_transferase-like"/>
</dbReference>
<accession>A0ABV7F109</accession>
<dbReference type="GO" id="GO:0030272">
    <property type="term" value="F:5-formyltetrahydrofolate cyclo-ligase activity"/>
    <property type="evidence" value="ECO:0007669"/>
    <property type="project" value="UniProtKB-EC"/>
</dbReference>
<comment type="catalytic activity">
    <reaction evidence="4">
        <text>(6S)-5-formyl-5,6,7,8-tetrahydrofolate + ATP = (6R)-5,10-methenyltetrahydrofolate + ADP + phosphate</text>
        <dbReference type="Rhea" id="RHEA:10488"/>
        <dbReference type="ChEBI" id="CHEBI:30616"/>
        <dbReference type="ChEBI" id="CHEBI:43474"/>
        <dbReference type="ChEBI" id="CHEBI:57455"/>
        <dbReference type="ChEBI" id="CHEBI:57457"/>
        <dbReference type="ChEBI" id="CHEBI:456216"/>
        <dbReference type="EC" id="6.3.3.2"/>
    </reaction>
</comment>
<dbReference type="InterPro" id="IPR024185">
    <property type="entry name" value="FTHF_cligase-like_sf"/>
</dbReference>
<organism evidence="5 6">
    <name type="scientific">Undibacterium arcticum</name>
    <dbReference type="NCBI Taxonomy" id="1762892"/>
    <lineage>
        <taxon>Bacteria</taxon>
        <taxon>Pseudomonadati</taxon>
        <taxon>Pseudomonadota</taxon>
        <taxon>Betaproteobacteria</taxon>
        <taxon>Burkholderiales</taxon>
        <taxon>Oxalobacteraceae</taxon>
        <taxon>Undibacterium</taxon>
    </lineage>
</organism>
<comment type="caution">
    <text evidence="5">The sequence shown here is derived from an EMBL/GenBank/DDBJ whole genome shotgun (WGS) entry which is preliminary data.</text>
</comment>
<dbReference type="PIRSF" id="PIRSF006806">
    <property type="entry name" value="FTHF_cligase"/>
    <property type="match status" value="1"/>
</dbReference>
<dbReference type="EMBL" id="JBHRTP010000022">
    <property type="protein sequence ID" value="MFC3107833.1"/>
    <property type="molecule type" value="Genomic_DNA"/>
</dbReference>
<dbReference type="Gene3D" id="3.40.50.10420">
    <property type="entry name" value="NagB/RpiA/CoA transferase-like"/>
    <property type="match status" value="1"/>
</dbReference>
<dbReference type="PANTHER" id="PTHR23407">
    <property type="entry name" value="ATPASE INHIBITOR/5-FORMYLTETRAHYDROFOLATE CYCLO-LIGASE"/>
    <property type="match status" value="1"/>
</dbReference>
<sequence length="199" mass="21680">MSLEPSIARDPAALTPENGLDKTALRRSLLALRRGIHDQQRREWDAALCDQVLFWLDLQQVASLGIYWPMAGEPDLRALYATLAARGMPLALPRVTASDAPLQFAQWAPHHELVKDTMGVSNHAEPQLVERPAALLIPCVGFNAGRYRLGYGGGYYDRTLAATPRPQTVGIAYRCLAAEFAAAPHDVALDAIVTEAGLL</sequence>
<keyword evidence="6" id="KW-1185">Reference proteome</keyword>
<dbReference type="RefSeq" id="WP_390322113.1">
    <property type="nucleotide sequence ID" value="NZ_JBHRTP010000022.1"/>
</dbReference>
<keyword evidence="4" id="KW-0479">Metal-binding</keyword>
<comment type="similarity">
    <text evidence="1 4">Belongs to the 5-formyltetrahydrofolate cyclo-ligase family.</text>
</comment>
<dbReference type="Pfam" id="PF01812">
    <property type="entry name" value="5-FTHF_cyc-lig"/>
    <property type="match status" value="1"/>
</dbReference>
<evidence type="ECO:0000256" key="1">
    <source>
        <dbReference type="ARBA" id="ARBA00010638"/>
    </source>
</evidence>
<evidence type="ECO:0000256" key="2">
    <source>
        <dbReference type="ARBA" id="ARBA00022741"/>
    </source>
</evidence>
<dbReference type="NCBIfam" id="TIGR02727">
    <property type="entry name" value="MTHFS_bact"/>
    <property type="match status" value="1"/>
</dbReference>
<gene>
    <name evidence="5" type="ORF">ACFOFO_07655</name>
</gene>
<keyword evidence="5" id="KW-0436">Ligase</keyword>
<dbReference type="Proteomes" id="UP001595530">
    <property type="component" value="Unassembled WGS sequence"/>
</dbReference>